<dbReference type="OMA" id="DSMPVEH"/>
<keyword evidence="4" id="KW-1185">Reference proteome</keyword>
<reference evidence="3 4" key="1">
    <citation type="submission" date="2015-07" db="EMBL/GenBank/DDBJ databases">
        <title>High-quality genome of monoxenous trypanosomatid Leptomonas pyrrhocoris.</title>
        <authorList>
            <person name="Flegontov P."/>
            <person name="Butenko A."/>
            <person name="Firsov S."/>
            <person name="Vlcek C."/>
            <person name="Logacheva M.D."/>
            <person name="Field M."/>
            <person name="Filatov D."/>
            <person name="Flegontova O."/>
            <person name="Gerasimov E."/>
            <person name="Jackson A.P."/>
            <person name="Kelly S."/>
            <person name="Opperdoes F."/>
            <person name="O'Reilly A."/>
            <person name="Votypka J."/>
            <person name="Yurchenko V."/>
            <person name="Lukes J."/>
        </authorList>
    </citation>
    <scope>NUCLEOTIDE SEQUENCE [LARGE SCALE GENOMIC DNA]</scope>
    <source>
        <strain evidence="3">H10</strain>
    </source>
</reference>
<sequence length="129" mass="14571">MADEEDYDVEVQKTDNRQAERSQRRIEVLQHDTNQARTEEVVEHAQCVLDAMPAEYASKDVAAKLKQRLDTAYGGTWHVIVGRHFGANVTHDADTLINMKIDGVYFLALRSGPPERPMLEPQDESGGNY</sequence>
<dbReference type="PANTHER" id="PTHR11886:SF60">
    <property type="entry name" value="DYNEIN LIGHT CHAIN"/>
    <property type="match status" value="1"/>
</dbReference>
<comment type="subcellular location">
    <subcellularLocation>
        <location evidence="1">Cytoplasm</location>
        <location evidence="1">Cytoskeleton</location>
    </subcellularLocation>
</comment>
<dbReference type="Pfam" id="PF01221">
    <property type="entry name" value="Dynein_light"/>
    <property type="match status" value="1"/>
</dbReference>
<dbReference type="VEuPathDB" id="TriTrypDB:LpyrH10_09_2570"/>
<dbReference type="GO" id="GO:0007017">
    <property type="term" value="P:microtubule-based process"/>
    <property type="evidence" value="ECO:0007669"/>
    <property type="project" value="InterPro"/>
</dbReference>
<dbReference type="Proteomes" id="UP000037923">
    <property type="component" value="Unassembled WGS sequence"/>
</dbReference>
<evidence type="ECO:0000313" key="3">
    <source>
        <dbReference type="EMBL" id="KPA80175.1"/>
    </source>
</evidence>
<feature type="compositionally biased region" description="Basic and acidic residues" evidence="2">
    <location>
        <begin position="10"/>
        <end position="23"/>
    </location>
</feature>
<keyword evidence="1" id="KW-0963">Cytoplasm</keyword>
<keyword evidence="1" id="KW-0505">Motor protein</keyword>
<dbReference type="RefSeq" id="XP_015658614.1">
    <property type="nucleotide sequence ID" value="XM_015803098.1"/>
</dbReference>
<keyword evidence="1" id="KW-0243">Dynein</keyword>
<accession>A0A0M9G125</accession>
<organism evidence="3 4">
    <name type="scientific">Leptomonas pyrrhocoris</name>
    <name type="common">Firebug parasite</name>
    <dbReference type="NCBI Taxonomy" id="157538"/>
    <lineage>
        <taxon>Eukaryota</taxon>
        <taxon>Discoba</taxon>
        <taxon>Euglenozoa</taxon>
        <taxon>Kinetoplastea</taxon>
        <taxon>Metakinetoplastina</taxon>
        <taxon>Trypanosomatida</taxon>
        <taxon>Trypanosomatidae</taxon>
        <taxon>Leishmaniinae</taxon>
        <taxon>Leptomonas</taxon>
    </lineage>
</organism>
<name>A0A0M9G125_LEPPY</name>
<dbReference type="Gene3D" id="3.30.740.10">
    <property type="entry name" value="Protein Inhibitor Of Neuronal Nitric Oxide Synthase"/>
    <property type="match status" value="1"/>
</dbReference>
<proteinExistence type="inferred from homology"/>
<dbReference type="GO" id="GO:0005868">
    <property type="term" value="C:cytoplasmic dynein complex"/>
    <property type="evidence" value="ECO:0007669"/>
    <property type="project" value="TreeGrafter"/>
</dbReference>
<dbReference type="AlphaFoldDB" id="A0A0M9G125"/>
<dbReference type="GeneID" id="26905447"/>
<dbReference type="InterPro" id="IPR037177">
    <property type="entry name" value="DLC_sf"/>
</dbReference>
<dbReference type="PANTHER" id="PTHR11886">
    <property type="entry name" value="DYNEIN LIGHT CHAIN"/>
    <property type="match status" value="1"/>
</dbReference>
<keyword evidence="1" id="KW-0206">Cytoskeleton</keyword>
<evidence type="ECO:0000256" key="1">
    <source>
        <dbReference type="RuleBase" id="RU365010"/>
    </source>
</evidence>
<dbReference type="FunFam" id="3.30.740.10:FF:000006">
    <property type="entry name" value="Dynein light chain"/>
    <property type="match status" value="1"/>
</dbReference>
<dbReference type="EMBL" id="LGTL01000009">
    <property type="protein sequence ID" value="KPA80175.1"/>
    <property type="molecule type" value="Genomic_DNA"/>
</dbReference>
<gene>
    <name evidence="3" type="ORF">ABB37_05157</name>
</gene>
<dbReference type="SMART" id="SM01375">
    <property type="entry name" value="Dynein_light"/>
    <property type="match status" value="1"/>
</dbReference>
<comment type="similarity">
    <text evidence="1">Belongs to the dynein light chain family.</text>
</comment>
<dbReference type="EMBL" id="LGTL01000009">
    <property type="protein sequence ID" value="KPA80174.1"/>
    <property type="molecule type" value="Genomic_DNA"/>
</dbReference>
<feature type="region of interest" description="Disordered" evidence="2">
    <location>
        <begin position="1"/>
        <end position="23"/>
    </location>
</feature>
<dbReference type="GO" id="GO:0005874">
    <property type="term" value="C:microtubule"/>
    <property type="evidence" value="ECO:0007669"/>
    <property type="project" value="UniProtKB-KW"/>
</dbReference>
<dbReference type="CDD" id="cd21450">
    <property type="entry name" value="DLC-like_DYNLL1-like"/>
    <property type="match status" value="1"/>
</dbReference>
<evidence type="ECO:0000313" key="4">
    <source>
        <dbReference type="Proteomes" id="UP000037923"/>
    </source>
</evidence>
<dbReference type="InterPro" id="IPR001372">
    <property type="entry name" value="Dynein_light_chain_typ-1/2"/>
</dbReference>
<dbReference type="RefSeq" id="XP_015658613.1">
    <property type="nucleotide sequence ID" value="XM_015803097.1"/>
</dbReference>
<keyword evidence="1" id="KW-0493">Microtubule</keyword>
<dbReference type="OrthoDB" id="10033309at2759"/>
<evidence type="ECO:0000256" key="2">
    <source>
        <dbReference type="SAM" id="MobiDB-lite"/>
    </source>
</evidence>
<dbReference type="SUPFAM" id="SSF54648">
    <property type="entry name" value="DLC"/>
    <property type="match status" value="1"/>
</dbReference>
<protein>
    <recommendedName>
        <fullName evidence="1">Dynein light chain</fullName>
    </recommendedName>
</protein>
<dbReference type="GO" id="GO:0045505">
    <property type="term" value="F:dynein intermediate chain binding"/>
    <property type="evidence" value="ECO:0007669"/>
    <property type="project" value="TreeGrafter"/>
</dbReference>
<comment type="caution">
    <text evidence="3">The sequence shown here is derived from an EMBL/GenBank/DDBJ whole genome shotgun (WGS) entry which is preliminary data.</text>
</comment>